<dbReference type="PIRSF" id="PIRSF006603">
    <property type="entry name" value="DinF"/>
    <property type="match status" value="1"/>
</dbReference>
<comment type="caution">
    <text evidence="12">The sequence shown here is derived from an EMBL/GenBank/DDBJ whole genome shotgun (WGS) entry which is preliminary data.</text>
</comment>
<dbReference type="InterPro" id="IPR002528">
    <property type="entry name" value="MATE_fam"/>
</dbReference>
<keyword evidence="2" id="KW-0813">Transport</keyword>
<dbReference type="EMBL" id="AACCXK010000017">
    <property type="protein sequence ID" value="EAK0453598.1"/>
    <property type="molecule type" value="Genomic_DNA"/>
</dbReference>
<feature type="transmembrane region" description="Helical" evidence="10">
    <location>
        <begin position="408"/>
        <end position="426"/>
    </location>
</feature>
<dbReference type="PANTHER" id="PTHR43298:SF2">
    <property type="entry name" value="FMN_FAD EXPORTER YEEO-RELATED"/>
    <property type="match status" value="1"/>
</dbReference>
<dbReference type="AlphaFoldDB" id="A0A5L4KCU5"/>
<gene>
    <name evidence="12" type="ORF">AAH17_08050</name>
    <name evidence="13" type="ORF">AAH24_02010</name>
    <name evidence="11" type="ORF">BVH53_07655</name>
</gene>
<keyword evidence="6 10" id="KW-1133">Transmembrane helix</keyword>
<feature type="transmembrane region" description="Helical" evidence="10">
    <location>
        <begin position="12"/>
        <end position="38"/>
    </location>
</feature>
<dbReference type="EMBL" id="AACCXM010000001">
    <property type="protein sequence ID" value="EAK0468147.1"/>
    <property type="molecule type" value="Genomic_DNA"/>
</dbReference>
<sequence>MSFKPTKLFIKYAFPNMISTAFISFYFIIDTIFVGQMIGTKALGAMGLTMPFIMISFALIDMIAVGSSVQIALRLGSGRFKQACGIFSFSLITVFIFACFVFLFGFFFIEPISNYLIDDKELAVLAAQYAKVFALFCPVIMLCFMLDNYLRICKKPIYSMCVNIFVAFINIVLDYIFIVILEWGLFSAALATCIGLSLGTLLGFTPFVFGNLELKLSKAFINLKIIKNIIYNGSSEFLTNISTSLFVIAANALLLDIAGVRGVAILEVIFAIDSFMASLIFSMCDGMQPLLSYYYGAKNIKFIMALFWRTFFGAIALGVMIVVAISFGSDFIVSFFSRDIEFIAASKEALLVFSPVYLCSWFIIFANSFFTALNRPAYSLSISLSANLLLPLPFLYILTNFLEVNGVWLTPFAAKFCVVWLALYFLRETIKKLNLNFLS</sequence>
<dbReference type="RefSeq" id="WP_065843926.1">
    <property type="nucleotide sequence ID" value="NZ_AABUZP020000005.1"/>
</dbReference>
<dbReference type="PANTHER" id="PTHR43298">
    <property type="entry name" value="MULTIDRUG RESISTANCE PROTEIN NORM-RELATED"/>
    <property type="match status" value="1"/>
</dbReference>
<name>A0A5L4KCU5_CAMFE</name>
<feature type="transmembrane region" description="Helical" evidence="10">
    <location>
        <begin position="157"/>
        <end position="180"/>
    </location>
</feature>
<evidence type="ECO:0000256" key="1">
    <source>
        <dbReference type="ARBA" id="ARBA00004651"/>
    </source>
</evidence>
<dbReference type="EMBL" id="AABQDW010000015">
    <property type="protein sequence ID" value="EAI5408565.1"/>
    <property type="molecule type" value="Genomic_DNA"/>
</dbReference>
<feature type="transmembrane region" description="Helical" evidence="10">
    <location>
        <begin position="260"/>
        <end position="281"/>
    </location>
</feature>
<evidence type="ECO:0000256" key="6">
    <source>
        <dbReference type="ARBA" id="ARBA00022989"/>
    </source>
</evidence>
<keyword evidence="4" id="KW-1003">Cell membrane</keyword>
<dbReference type="Pfam" id="PF01554">
    <property type="entry name" value="MatE"/>
    <property type="match status" value="2"/>
</dbReference>
<evidence type="ECO:0000313" key="12">
    <source>
        <dbReference type="EMBL" id="EAK0453598.1"/>
    </source>
</evidence>
<evidence type="ECO:0000256" key="5">
    <source>
        <dbReference type="ARBA" id="ARBA00022692"/>
    </source>
</evidence>
<evidence type="ECO:0000256" key="2">
    <source>
        <dbReference type="ARBA" id="ARBA00022448"/>
    </source>
</evidence>
<comment type="subcellular location">
    <subcellularLocation>
        <location evidence="1">Cell membrane</location>
        <topology evidence="1">Multi-pass membrane protein</topology>
    </subcellularLocation>
</comment>
<dbReference type="GO" id="GO:0006811">
    <property type="term" value="P:monoatomic ion transport"/>
    <property type="evidence" value="ECO:0007669"/>
    <property type="project" value="UniProtKB-KW"/>
</dbReference>
<keyword evidence="3" id="KW-0050">Antiport</keyword>
<evidence type="ECO:0000256" key="8">
    <source>
        <dbReference type="ARBA" id="ARBA00023136"/>
    </source>
</evidence>
<reference evidence="12 14" key="1">
    <citation type="submission" date="2018-05" db="EMBL/GenBank/DDBJ databases">
        <authorList>
            <consortium name="PulseNet: The National Subtyping Network for Foodborne Disease Surveillance"/>
            <person name="Tarr C.L."/>
            <person name="Trees E."/>
            <person name="Katz L.S."/>
            <person name="Carleton-Romer H.A."/>
            <person name="Stroika S."/>
            <person name="Kucerova Z."/>
            <person name="Roache K.F."/>
            <person name="Sabol A.L."/>
            <person name="Besser J."/>
            <person name="Gerner-Smidt P."/>
        </authorList>
    </citation>
    <scope>NUCLEOTIDE SEQUENCE</scope>
    <source>
        <strain evidence="12">2014D-0197</strain>
        <strain evidence="11 14">2016D-0221</strain>
        <strain evidence="13">D4313</strain>
    </source>
</reference>
<dbReference type="InterPro" id="IPR048279">
    <property type="entry name" value="MdtK-like"/>
</dbReference>
<evidence type="ECO:0000313" key="14">
    <source>
        <dbReference type="Proteomes" id="UP000557842"/>
    </source>
</evidence>
<dbReference type="GO" id="GO:0015297">
    <property type="term" value="F:antiporter activity"/>
    <property type="evidence" value="ECO:0007669"/>
    <property type="project" value="UniProtKB-KW"/>
</dbReference>
<feature type="transmembrane region" description="Helical" evidence="10">
    <location>
        <begin position="50"/>
        <end position="73"/>
    </location>
</feature>
<protein>
    <recommendedName>
        <fullName evidence="9">Multidrug-efflux transporter</fullName>
    </recommendedName>
</protein>
<dbReference type="Proteomes" id="UP000557842">
    <property type="component" value="Unassembled WGS sequence"/>
</dbReference>
<dbReference type="InterPro" id="IPR050222">
    <property type="entry name" value="MATE_MdtK"/>
</dbReference>
<evidence type="ECO:0000313" key="11">
    <source>
        <dbReference type="EMBL" id="EAI5408565.1"/>
    </source>
</evidence>
<feature type="transmembrane region" description="Helical" evidence="10">
    <location>
        <begin position="302"/>
        <end position="329"/>
    </location>
</feature>
<proteinExistence type="predicted"/>
<keyword evidence="7" id="KW-0406">Ion transport</keyword>
<evidence type="ECO:0000256" key="4">
    <source>
        <dbReference type="ARBA" id="ARBA00022475"/>
    </source>
</evidence>
<evidence type="ECO:0000256" key="9">
    <source>
        <dbReference type="ARBA" id="ARBA00031636"/>
    </source>
</evidence>
<evidence type="ECO:0000256" key="3">
    <source>
        <dbReference type="ARBA" id="ARBA00022449"/>
    </source>
</evidence>
<accession>A0A5L4KCU5</accession>
<feature type="transmembrane region" description="Helical" evidence="10">
    <location>
        <begin position="349"/>
        <end position="370"/>
    </location>
</feature>
<evidence type="ECO:0000256" key="10">
    <source>
        <dbReference type="SAM" id="Phobius"/>
    </source>
</evidence>
<feature type="transmembrane region" description="Helical" evidence="10">
    <location>
        <begin position="229"/>
        <end position="254"/>
    </location>
</feature>
<dbReference type="GO" id="GO:0005886">
    <property type="term" value="C:plasma membrane"/>
    <property type="evidence" value="ECO:0007669"/>
    <property type="project" value="UniProtKB-SubCell"/>
</dbReference>
<feature type="transmembrane region" description="Helical" evidence="10">
    <location>
        <begin position="129"/>
        <end position="150"/>
    </location>
</feature>
<dbReference type="GO" id="GO:0042910">
    <property type="term" value="F:xenobiotic transmembrane transporter activity"/>
    <property type="evidence" value="ECO:0007669"/>
    <property type="project" value="InterPro"/>
</dbReference>
<feature type="transmembrane region" description="Helical" evidence="10">
    <location>
        <begin position="186"/>
        <end position="209"/>
    </location>
</feature>
<feature type="transmembrane region" description="Helical" evidence="10">
    <location>
        <begin position="85"/>
        <end position="109"/>
    </location>
</feature>
<evidence type="ECO:0000256" key="7">
    <source>
        <dbReference type="ARBA" id="ARBA00023065"/>
    </source>
</evidence>
<organism evidence="12">
    <name type="scientific">Campylobacter fetus</name>
    <dbReference type="NCBI Taxonomy" id="196"/>
    <lineage>
        <taxon>Bacteria</taxon>
        <taxon>Pseudomonadati</taxon>
        <taxon>Campylobacterota</taxon>
        <taxon>Epsilonproteobacteria</taxon>
        <taxon>Campylobacterales</taxon>
        <taxon>Campylobacteraceae</taxon>
        <taxon>Campylobacter</taxon>
    </lineage>
</organism>
<feature type="transmembrane region" description="Helical" evidence="10">
    <location>
        <begin position="377"/>
        <end position="396"/>
    </location>
</feature>
<keyword evidence="5 10" id="KW-0812">Transmembrane</keyword>
<keyword evidence="8 10" id="KW-0472">Membrane</keyword>
<evidence type="ECO:0000313" key="13">
    <source>
        <dbReference type="EMBL" id="EAK0468147.1"/>
    </source>
</evidence>